<sequence length="126" mass="14588">MGEDIQLDKPETIVDYMKRMLAREGVTEYDDAVPDMLVEMFYRYIEDLIQTLKAKQRQGEQIVVTPQIIRDALNILVASWHISTTSSDQLKSLNVNRSIDARQESDIAQNYKFSEPNFHVPIGNRK</sequence>
<dbReference type="AlphaFoldDB" id="A2FJP5"/>
<dbReference type="Pfam" id="PF02291">
    <property type="entry name" value="TFIID-31kDa"/>
    <property type="match status" value="1"/>
</dbReference>
<dbReference type="GO" id="GO:0006352">
    <property type="term" value="P:DNA-templated transcription initiation"/>
    <property type="evidence" value="ECO:0007669"/>
    <property type="project" value="InterPro"/>
</dbReference>
<evidence type="ECO:0000313" key="1">
    <source>
        <dbReference type="EMBL" id="EAX94877.1"/>
    </source>
</evidence>
<dbReference type="RefSeq" id="XP_001307807.1">
    <property type="nucleotide sequence ID" value="XM_001307806.1"/>
</dbReference>
<accession>A2FJP5</accession>
<name>A2FJP5_TRIV3</name>
<dbReference type="InParanoid" id="A2FJP5"/>
<dbReference type="VEuPathDB" id="TrichDB:TVAGG3_0054010"/>
<reference evidence="1" key="2">
    <citation type="journal article" date="2007" name="Science">
        <title>Draft genome sequence of the sexually transmitted pathogen Trichomonas vaginalis.</title>
        <authorList>
            <person name="Carlton J.M."/>
            <person name="Hirt R.P."/>
            <person name="Silva J.C."/>
            <person name="Delcher A.L."/>
            <person name="Schatz M."/>
            <person name="Zhao Q."/>
            <person name="Wortman J.R."/>
            <person name="Bidwell S.L."/>
            <person name="Alsmark U.C.M."/>
            <person name="Besteiro S."/>
            <person name="Sicheritz-Ponten T."/>
            <person name="Noel C.J."/>
            <person name="Dacks J.B."/>
            <person name="Foster P.G."/>
            <person name="Simillion C."/>
            <person name="Van de Peer Y."/>
            <person name="Miranda-Saavedra D."/>
            <person name="Barton G.J."/>
            <person name="Westrop G.D."/>
            <person name="Mueller S."/>
            <person name="Dessi D."/>
            <person name="Fiori P.L."/>
            <person name="Ren Q."/>
            <person name="Paulsen I."/>
            <person name="Zhang H."/>
            <person name="Bastida-Corcuera F.D."/>
            <person name="Simoes-Barbosa A."/>
            <person name="Brown M.T."/>
            <person name="Hayes R.D."/>
            <person name="Mukherjee M."/>
            <person name="Okumura C.Y."/>
            <person name="Schneider R."/>
            <person name="Smith A.J."/>
            <person name="Vanacova S."/>
            <person name="Villalvazo M."/>
            <person name="Haas B.J."/>
            <person name="Pertea M."/>
            <person name="Feldblyum T.V."/>
            <person name="Utterback T.R."/>
            <person name="Shu C.L."/>
            <person name="Osoegawa K."/>
            <person name="de Jong P.J."/>
            <person name="Hrdy I."/>
            <person name="Horvathova L."/>
            <person name="Zubacova Z."/>
            <person name="Dolezal P."/>
            <person name="Malik S.B."/>
            <person name="Logsdon J.M. Jr."/>
            <person name="Henze K."/>
            <person name="Gupta A."/>
            <person name="Wang C.C."/>
            <person name="Dunne R.L."/>
            <person name="Upcroft J.A."/>
            <person name="Upcroft P."/>
            <person name="White O."/>
            <person name="Salzberg S.L."/>
            <person name="Tang P."/>
            <person name="Chiu C.-H."/>
            <person name="Lee Y.-S."/>
            <person name="Embley T.M."/>
            <person name="Coombs G.H."/>
            <person name="Mottram J.C."/>
            <person name="Tachezy J."/>
            <person name="Fraser-Liggett C.M."/>
            <person name="Johnson P.J."/>
        </authorList>
    </citation>
    <scope>NUCLEOTIDE SEQUENCE [LARGE SCALE GENOMIC DNA]</scope>
    <source>
        <strain evidence="1">G3</strain>
    </source>
</reference>
<reference evidence="1" key="1">
    <citation type="submission" date="2006-10" db="EMBL/GenBank/DDBJ databases">
        <authorList>
            <person name="Amadeo P."/>
            <person name="Zhao Q."/>
            <person name="Wortman J."/>
            <person name="Fraser-Liggett C."/>
            <person name="Carlton J."/>
        </authorList>
    </citation>
    <scope>NUCLEOTIDE SEQUENCE</scope>
    <source>
        <strain evidence="1">G3</strain>
    </source>
</reference>
<proteinExistence type="predicted"/>
<organism evidence="1 2">
    <name type="scientific">Trichomonas vaginalis (strain ATCC PRA-98 / G3)</name>
    <dbReference type="NCBI Taxonomy" id="412133"/>
    <lineage>
        <taxon>Eukaryota</taxon>
        <taxon>Metamonada</taxon>
        <taxon>Parabasalia</taxon>
        <taxon>Trichomonadida</taxon>
        <taxon>Trichomonadidae</taxon>
        <taxon>Trichomonas</taxon>
    </lineage>
</organism>
<keyword evidence="2" id="KW-1185">Reference proteome</keyword>
<protein>
    <submittedName>
        <fullName evidence="1">Uncharacterized protein</fullName>
    </submittedName>
</protein>
<dbReference type="VEuPathDB" id="TrichDB:TVAG_370480"/>
<dbReference type="Gene3D" id="1.10.20.10">
    <property type="entry name" value="Histone, subunit A"/>
    <property type="match status" value="1"/>
</dbReference>
<dbReference type="InterPro" id="IPR009072">
    <property type="entry name" value="Histone-fold"/>
</dbReference>
<dbReference type="GO" id="GO:0046982">
    <property type="term" value="F:protein heterodimerization activity"/>
    <property type="evidence" value="ECO:0007669"/>
    <property type="project" value="InterPro"/>
</dbReference>
<dbReference type="EMBL" id="DS113833">
    <property type="protein sequence ID" value="EAX94877.1"/>
    <property type="molecule type" value="Genomic_DNA"/>
</dbReference>
<dbReference type="SMR" id="A2FJP5"/>
<dbReference type="InterPro" id="IPR003162">
    <property type="entry name" value="TFIID-31"/>
</dbReference>
<dbReference type="KEGG" id="tva:4752620"/>
<evidence type="ECO:0000313" key="2">
    <source>
        <dbReference type="Proteomes" id="UP000001542"/>
    </source>
</evidence>
<gene>
    <name evidence="1" type="ORF">TVAG_370480</name>
</gene>
<dbReference type="Proteomes" id="UP000001542">
    <property type="component" value="Unassembled WGS sequence"/>
</dbReference>